<dbReference type="OMA" id="DESWKEW"/>
<feature type="chain" id="PRO_5004807219" description="Mesoderm development candidate 2" evidence="1">
    <location>
        <begin position="24"/>
        <end position="201"/>
    </location>
</feature>
<dbReference type="OrthoDB" id="75833at2759"/>
<proteinExistence type="predicted"/>
<organism evidence="2 3">
    <name type="scientific">Amborella trichopoda</name>
    <dbReference type="NCBI Taxonomy" id="13333"/>
    <lineage>
        <taxon>Eukaryota</taxon>
        <taxon>Viridiplantae</taxon>
        <taxon>Streptophyta</taxon>
        <taxon>Embryophyta</taxon>
        <taxon>Tracheophyta</taxon>
        <taxon>Spermatophyta</taxon>
        <taxon>Magnoliopsida</taxon>
        <taxon>Amborellales</taxon>
        <taxon>Amborellaceae</taxon>
        <taxon>Amborella</taxon>
    </lineage>
</organism>
<dbReference type="HOGENOM" id="CLU_099240_0_0_1"/>
<reference evidence="3" key="1">
    <citation type="journal article" date="2013" name="Science">
        <title>The Amborella genome and the evolution of flowering plants.</title>
        <authorList>
            <consortium name="Amborella Genome Project"/>
        </authorList>
    </citation>
    <scope>NUCLEOTIDE SEQUENCE [LARGE SCALE GENOMIC DNA]</scope>
</reference>
<dbReference type="KEGG" id="atr:18422979"/>
<accession>W1NIC9</accession>
<sequence length="201" mass="22899">MKNLWPILIICVSFCAFSGNNLAGILRVAEAAKRVVVPDFLDDVIDDEEDEAWKEWGSKKKDKEPAIEPFPDFSKMSASQIEAEVLKRQTGPAMGFVKLRLGVSRSREEVPVIAMKWSKLVRSGSIEAKFMAVDVNTIMFTMHQGQDIEELKDFVLRQAEAYELKVGERVFRRPGDPPLQQLIEMRSRERNNAKDISQDEL</sequence>
<dbReference type="GO" id="GO:0006457">
    <property type="term" value="P:protein folding"/>
    <property type="evidence" value="ECO:0007669"/>
    <property type="project" value="InterPro"/>
</dbReference>
<dbReference type="InterPro" id="IPR019330">
    <property type="entry name" value="MESD"/>
</dbReference>
<dbReference type="Proteomes" id="UP000017836">
    <property type="component" value="Unassembled WGS sequence"/>
</dbReference>
<evidence type="ECO:0000313" key="2">
    <source>
        <dbReference type="EMBL" id="ERM94979.1"/>
    </source>
</evidence>
<keyword evidence="3" id="KW-1185">Reference proteome</keyword>
<dbReference type="Gene3D" id="3.30.70.260">
    <property type="match status" value="1"/>
</dbReference>
<dbReference type="PANTHER" id="PTHR36357:SF1">
    <property type="entry name" value="OS03G0148300 PROTEIN"/>
    <property type="match status" value="1"/>
</dbReference>
<name>W1NIC9_AMBTC</name>
<dbReference type="EMBL" id="KI397501">
    <property type="protein sequence ID" value="ERM94979.1"/>
    <property type="molecule type" value="Genomic_DNA"/>
</dbReference>
<dbReference type="PANTHER" id="PTHR36357">
    <property type="entry name" value="OS03G0148300 PROTEIN"/>
    <property type="match status" value="1"/>
</dbReference>
<evidence type="ECO:0000313" key="3">
    <source>
        <dbReference type="Proteomes" id="UP000017836"/>
    </source>
</evidence>
<dbReference type="AlphaFoldDB" id="W1NIC9"/>
<evidence type="ECO:0008006" key="4">
    <source>
        <dbReference type="Google" id="ProtNLM"/>
    </source>
</evidence>
<evidence type="ECO:0000256" key="1">
    <source>
        <dbReference type="SAM" id="SignalP"/>
    </source>
</evidence>
<gene>
    <name evidence="2" type="ORF">AMTR_s00009p00222480</name>
</gene>
<dbReference type="eggNOG" id="ENOG502RXU7">
    <property type="taxonomic scope" value="Eukaryota"/>
</dbReference>
<dbReference type="Gramene" id="ERM94979">
    <property type="protein sequence ID" value="ERM94979"/>
    <property type="gene ID" value="AMTR_s00009p00222480"/>
</dbReference>
<feature type="signal peptide" evidence="1">
    <location>
        <begin position="1"/>
        <end position="23"/>
    </location>
</feature>
<keyword evidence="1" id="KW-0732">Signal</keyword>
<dbReference type="Pfam" id="PF10185">
    <property type="entry name" value="Mesd"/>
    <property type="match status" value="1"/>
</dbReference>
<protein>
    <recommendedName>
        <fullName evidence="4">Mesoderm development candidate 2</fullName>
    </recommendedName>
</protein>